<dbReference type="RefSeq" id="WP_143013669.1">
    <property type="nucleotide sequence ID" value="NZ_FNIM01000001.1"/>
</dbReference>
<dbReference type="Pfam" id="PF01326">
    <property type="entry name" value="PPDK_N"/>
    <property type="match status" value="1"/>
</dbReference>
<dbReference type="Gene3D" id="3.30.1490.20">
    <property type="entry name" value="ATP-grasp fold, A domain"/>
    <property type="match status" value="2"/>
</dbReference>
<dbReference type="InterPro" id="IPR013815">
    <property type="entry name" value="ATP_grasp_subdomain_1"/>
</dbReference>
<feature type="compositionally biased region" description="Basic and acidic residues" evidence="1">
    <location>
        <begin position="297"/>
        <end position="307"/>
    </location>
</feature>
<protein>
    <submittedName>
        <fullName evidence="4">Pyruvate, water dikinase</fullName>
    </submittedName>
</protein>
<dbReference type="InterPro" id="IPR051549">
    <property type="entry name" value="PEP_Utilizing_Enz"/>
</dbReference>
<dbReference type="PANTHER" id="PTHR43615">
    <property type="entry name" value="PHOSPHOENOLPYRUVATE SYNTHASE-RELATED"/>
    <property type="match status" value="1"/>
</dbReference>
<dbReference type="InterPro" id="IPR002192">
    <property type="entry name" value="PPDK_AMP/ATP-bd"/>
</dbReference>
<feature type="region of interest" description="Disordered" evidence="1">
    <location>
        <begin position="714"/>
        <end position="744"/>
    </location>
</feature>
<feature type="domain" description="PEP-utilising enzyme mobile" evidence="2">
    <location>
        <begin position="766"/>
        <end position="835"/>
    </location>
</feature>
<keyword evidence="4" id="KW-0670">Pyruvate</keyword>
<evidence type="ECO:0000259" key="2">
    <source>
        <dbReference type="Pfam" id="PF00391"/>
    </source>
</evidence>
<proteinExistence type="predicted"/>
<dbReference type="GO" id="GO:0016301">
    <property type="term" value="F:kinase activity"/>
    <property type="evidence" value="ECO:0007669"/>
    <property type="project" value="UniProtKB-KW"/>
</dbReference>
<dbReference type="STRING" id="332524.SAMN04487766_10289"/>
<dbReference type="InterPro" id="IPR008279">
    <property type="entry name" value="PEP-util_enz_mobile_dom"/>
</dbReference>
<evidence type="ECO:0000256" key="1">
    <source>
        <dbReference type="SAM" id="MobiDB-lite"/>
    </source>
</evidence>
<dbReference type="PANTHER" id="PTHR43615:SF1">
    <property type="entry name" value="PPDK_N DOMAIN-CONTAINING PROTEIN"/>
    <property type="match status" value="1"/>
</dbReference>
<organism evidence="4 5">
    <name type="scientific">Actinomyces ruminicola</name>
    <dbReference type="NCBI Taxonomy" id="332524"/>
    <lineage>
        <taxon>Bacteria</taxon>
        <taxon>Bacillati</taxon>
        <taxon>Actinomycetota</taxon>
        <taxon>Actinomycetes</taxon>
        <taxon>Actinomycetales</taxon>
        <taxon>Actinomycetaceae</taxon>
        <taxon>Actinomyces</taxon>
    </lineage>
</organism>
<dbReference type="AlphaFoldDB" id="A0A1G9ZW16"/>
<accession>A0A1G9ZW16</accession>
<sequence length="862" mass="92481">MNGVPLILWLDDADAADRSRTGGKGASLARCRALGLPVPDGFCITTKAFLAGARTRTREVGVRGSEPFPFPPGLESALLDAYDRLGRPAVAVRSSGADEDGRSISLAGQHETVLGVSDQFALLDAVRACWASAFSERATEYRHRREIPQAAPLAVIVQRMVEPEVSGVLFTRDPVSGAEDAAVVSASYGLGESVVSGLVVPDIFRLRQTPPQVLSLELGAKATRLDLTPHGVVATEVSPTERERLCLNEDQLLRLLEVGMRLEEYYGCAQDVEWALCDGDVVLLQSRPVTAGVGGSDRADSTRRTDLGDDASPHAAARSMRARAEDLIRADVAEHLPCPYPLDLGAARRLVEAVTALLSRAGLNPPAPQALLRGDADGAIRLHPALPSQHPGWLTRLPAVVARSIRHDPALWPQEEAAMRRRLDRLTRRVDRRAEADSAALLRLLDEVIDAAAHVLHDRYRHYLLPLALNRAATMGLAATAGLGRGVREEDFYRDLSYVTAAANAGTARLAERVCALGLERTLLADGPEPFLDELAATPAGHRFHAELHQFLDEYGARAGSPYLAFSARSWRERPEDLMGIIAAQLRGAAAAPRGRAQGPSSPRDVVQEVAARLPAPLRRRWYRSVARQRALHVGREGTLYLIEEFFLQARRIMDEIADRLAVRGLLESAEDVVLLYDAEVRRALSHPAGAELTRLVDRRRDARAQAEEAWRRSCGTVSGGSDRGVSDQGGPAGESALRGLPSAAGRARGRARVILGPRDFGRLSAGEVLVCPFTDPSWTPLFSLAAGVVADAGGPLSHAAIVAREYGIPAVLGADGATARIRDGDLIEVDGSVGVVMRISAMGDPSVMAAESMGDDNGDLG</sequence>
<name>A0A1G9ZW16_9ACTO</name>
<evidence type="ECO:0000313" key="4">
    <source>
        <dbReference type="EMBL" id="SDN25490.1"/>
    </source>
</evidence>
<feature type="region of interest" description="Disordered" evidence="1">
    <location>
        <begin position="292"/>
        <end position="316"/>
    </location>
</feature>
<gene>
    <name evidence="4" type="ORF">SAMN05216355_101434</name>
</gene>
<dbReference type="Gene3D" id="3.30.470.20">
    <property type="entry name" value="ATP-grasp fold, B domain"/>
    <property type="match status" value="1"/>
</dbReference>
<dbReference type="GO" id="GO:0005524">
    <property type="term" value="F:ATP binding"/>
    <property type="evidence" value="ECO:0007669"/>
    <property type="project" value="InterPro"/>
</dbReference>
<reference evidence="5" key="1">
    <citation type="submission" date="2016-10" db="EMBL/GenBank/DDBJ databases">
        <authorList>
            <person name="Varghese N."/>
            <person name="Submissions S."/>
        </authorList>
    </citation>
    <scope>NUCLEOTIDE SEQUENCE [LARGE SCALE GENOMIC DNA]</scope>
    <source>
        <strain evidence="5">DSM 27982</strain>
    </source>
</reference>
<dbReference type="InterPro" id="IPR036637">
    <property type="entry name" value="Phosphohistidine_dom_sf"/>
</dbReference>
<keyword evidence="5" id="KW-1185">Reference proteome</keyword>
<dbReference type="SUPFAM" id="SSF52009">
    <property type="entry name" value="Phosphohistidine domain"/>
    <property type="match status" value="1"/>
</dbReference>
<evidence type="ECO:0000313" key="5">
    <source>
        <dbReference type="Proteomes" id="UP000198541"/>
    </source>
</evidence>
<dbReference type="Gene3D" id="3.50.30.10">
    <property type="entry name" value="Phosphohistidine domain"/>
    <property type="match status" value="1"/>
</dbReference>
<keyword evidence="4" id="KW-0808">Transferase</keyword>
<dbReference type="Proteomes" id="UP000198541">
    <property type="component" value="Unassembled WGS sequence"/>
</dbReference>
<dbReference type="Pfam" id="PF00391">
    <property type="entry name" value="PEP-utilizers"/>
    <property type="match status" value="1"/>
</dbReference>
<keyword evidence="4" id="KW-0418">Kinase</keyword>
<evidence type="ECO:0000259" key="3">
    <source>
        <dbReference type="Pfam" id="PF01326"/>
    </source>
</evidence>
<dbReference type="SUPFAM" id="SSF56059">
    <property type="entry name" value="Glutathione synthetase ATP-binding domain-like"/>
    <property type="match status" value="1"/>
</dbReference>
<feature type="domain" description="Pyruvate phosphate dikinase AMP/ATP-binding" evidence="3">
    <location>
        <begin position="69"/>
        <end position="292"/>
    </location>
</feature>
<dbReference type="EMBL" id="FNIM01000001">
    <property type="protein sequence ID" value="SDN25490.1"/>
    <property type="molecule type" value="Genomic_DNA"/>
</dbReference>